<organism evidence="2">
    <name type="scientific">Francisella philomiragia subsp. philomiragia (strain ATCC 25017 / CCUG 19701 / FSC 153 / O#319-036)</name>
    <dbReference type="NCBI Taxonomy" id="484022"/>
    <lineage>
        <taxon>Bacteria</taxon>
        <taxon>Pseudomonadati</taxon>
        <taxon>Pseudomonadota</taxon>
        <taxon>Gammaproteobacteria</taxon>
        <taxon>Thiotrichales</taxon>
        <taxon>Francisellaceae</taxon>
        <taxon>Francisella</taxon>
    </lineage>
</organism>
<accession>B0TZ95</accession>
<feature type="transmembrane region" description="Helical" evidence="1">
    <location>
        <begin position="53"/>
        <end position="80"/>
    </location>
</feature>
<keyword evidence="1" id="KW-0472">Membrane</keyword>
<dbReference type="KEGG" id="fph:Fphi_1917"/>
<keyword evidence="1" id="KW-1133">Transmembrane helix</keyword>
<feature type="transmembrane region" description="Helical" evidence="1">
    <location>
        <begin position="21"/>
        <end position="41"/>
    </location>
</feature>
<dbReference type="EMBL" id="CP000937">
    <property type="protein sequence ID" value="ABZ87748.1"/>
    <property type="molecule type" value="Genomic_DNA"/>
</dbReference>
<dbReference type="HOGENOM" id="CLU_1335890_0_0_6"/>
<keyword evidence="1" id="KW-0812">Transmembrane</keyword>
<protein>
    <submittedName>
        <fullName evidence="2">Uncharacterized protein</fullName>
    </submittedName>
</protein>
<feature type="transmembrane region" description="Helical" evidence="1">
    <location>
        <begin position="146"/>
        <end position="179"/>
    </location>
</feature>
<gene>
    <name evidence="2" type="ordered locus">Fphi_1917</name>
</gene>
<evidence type="ECO:0000256" key="1">
    <source>
        <dbReference type="SAM" id="Phobius"/>
    </source>
</evidence>
<evidence type="ECO:0000313" key="2">
    <source>
        <dbReference type="EMBL" id="ABZ87748.1"/>
    </source>
</evidence>
<reference evidence="2" key="1">
    <citation type="submission" date="2009-01" db="EMBL/GenBank/DDBJ databases">
        <title>Complete sequence of chromosome of Francisella philomiragia subsp. philomiragia ATCC 25017.</title>
        <authorList>
            <consortium name="US DOE Joint Genome Institute"/>
            <person name="Copeland A."/>
            <person name="Lucas S."/>
            <person name="Lapidus A."/>
            <person name="Barry K."/>
            <person name="Detter J.C."/>
            <person name="Glavina del Rio T."/>
            <person name="Hammon N."/>
            <person name="Israni S."/>
            <person name="Dalin E."/>
            <person name="Tice H."/>
            <person name="Pitluck S."/>
            <person name="Chain P."/>
            <person name="Malfatti S."/>
            <person name="Shin M."/>
            <person name="Vergez L."/>
            <person name="Schmutz J."/>
            <person name="Larimer F."/>
            <person name="Land M."/>
            <person name="Hauser L."/>
            <person name="Richardson P."/>
        </authorList>
    </citation>
    <scope>NUCLEOTIDE SEQUENCE</scope>
    <source>
        <strain evidence="2">ATCC 25017</strain>
    </source>
</reference>
<proteinExistence type="predicted"/>
<name>B0TZ95_FRAP2</name>
<sequence>MSDSSLEKVLDFKAGDLLVKYWPILAFLTPCSGFITFEVYLHLNHIAILLDSYLIMVFGIFNIILSTCIYFTYIFILSYFLKKISKIEARIIIRLILVFLEVLFLLFLMMFILLFIIEEGHEALFFATLIPTIYFIMRLNSSIKLIFYFIFIVFLFLFIDVNYLIFIFLLLFVIFLLTFYNVFDLKYKYQKLAELLLDCILKVLN</sequence>
<dbReference type="AlphaFoldDB" id="B0TZ95"/>
<feature type="transmembrane region" description="Helical" evidence="1">
    <location>
        <begin position="92"/>
        <end position="117"/>
    </location>
</feature>